<organism evidence="2 3">
    <name type="scientific">Xylaria multiplex</name>
    <dbReference type="NCBI Taxonomy" id="323545"/>
    <lineage>
        <taxon>Eukaryota</taxon>
        <taxon>Fungi</taxon>
        <taxon>Dikarya</taxon>
        <taxon>Ascomycota</taxon>
        <taxon>Pezizomycotina</taxon>
        <taxon>Sordariomycetes</taxon>
        <taxon>Xylariomycetidae</taxon>
        <taxon>Xylariales</taxon>
        <taxon>Xylariaceae</taxon>
        <taxon>Xylaria</taxon>
    </lineage>
</organism>
<evidence type="ECO:0000256" key="1">
    <source>
        <dbReference type="SAM" id="Phobius"/>
    </source>
</evidence>
<comment type="caution">
    <text evidence="2">The sequence shown here is derived from an EMBL/GenBank/DDBJ whole genome shotgun (WGS) entry which is preliminary data.</text>
</comment>
<dbReference type="Proteomes" id="UP000481858">
    <property type="component" value="Unassembled WGS sequence"/>
</dbReference>
<proteinExistence type="predicted"/>
<feature type="transmembrane region" description="Helical" evidence="1">
    <location>
        <begin position="134"/>
        <end position="162"/>
    </location>
</feature>
<evidence type="ECO:0000313" key="2">
    <source>
        <dbReference type="EMBL" id="KAF2970642.1"/>
    </source>
</evidence>
<name>A0A7C8J052_9PEZI</name>
<gene>
    <name evidence="2" type="ORF">GQX73_g2940</name>
</gene>
<dbReference type="AlphaFoldDB" id="A0A7C8J052"/>
<feature type="transmembrane region" description="Helical" evidence="1">
    <location>
        <begin position="106"/>
        <end position="128"/>
    </location>
</feature>
<dbReference type="InParanoid" id="A0A7C8J052"/>
<dbReference type="EMBL" id="WUBL01000020">
    <property type="protein sequence ID" value="KAF2970642.1"/>
    <property type="molecule type" value="Genomic_DNA"/>
</dbReference>
<reference evidence="2 3" key="1">
    <citation type="submission" date="2019-12" db="EMBL/GenBank/DDBJ databases">
        <title>Draft genome sequence of the ascomycete Xylaria multiplex DSM 110363.</title>
        <authorList>
            <person name="Buettner E."/>
            <person name="Kellner H."/>
        </authorList>
    </citation>
    <scope>NUCLEOTIDE SEQUENCE [LARGE SCALE GENOMIC DNA]</scope>
    <source>
        <strain evidence="2 3">DSM 110363</strain>
    </source>
</reference>
<keyword evidence="1" id="KW-1133">Transmembrane helix</keyword>
<keyword evidence="1" id="KW-0812">Transmembrane</keyword>
<accession>A0A7C8J052</accession>
<protein>
    <submittedName>
        <fullName evidence="2">Uncharacterized protein</fullName>
    </submittedName>
</protein>
<keyword evidence="1" id="KW-0472">Membrane</keyword>
<sequence>MAIAQRADLSCWGKASPLDTCVEFAAFVFSHRTDAIVPEPRIRTSPSRTLVFYTKRSDRRQSKQTSFRRTCVAATVVPDSVVNGQDFETAVSRCTDMVLTKPGSRCGILAASFPPTYMLLTAILTLFLASNAGWHVALVGLAVAAFDFSSSAAQGAFVVATVPRP</sequence>
<evidence type="ECO:0000313" key="3">
    <source>
        <dbReference type="Proteomes" id="UP000481858"/>
    </source>
</evidence>
<keyword evidence="3" id="KW-1185">Reference proteome</keyword>